<dbReference type="Proteomes" id="UP001642484">
    <property type="component" value="Unassembled WGS sequence"/>
</dbReference>
<proteinExistence type="predicted"/>
<accession>A0ABP0S1T8</accession>
<evidence type="ECO:0000313" key="2">
    <source>
        <dbReference type="Proteomes" id="UP001642484"/>
    </source>
</evidence>
<sequence length="367" mass="40478">MSQVSSRRDVGCIALLTSDGDFISTMIDLRSAGANFLVVVPRFKESTVARYASQGFQVLILEPAGKSTDPRVRAILHSDGTGSVQLADPYKSFENVQGSRAVRSFLADLGYACQERVSHIRDFLTPACAKFWFANDLGSLTVFPSQPATLAVQDVMTQHAKAGCWAQYLEDFAFVLPCSTRHRHGLEKYGNSIARGVYAGSGPFILKDSSQTTSLVLRRLGYLDDGLNADESEAVLSFINATKNKVQLRKMQLLPKPSDNINQAKGKLRAAFLSHACKGLWHIPGDRTKDVTVILRKAGILSKPGGQYSRNELLDAMRLYARKKGLRPMQTFNGNARSILRVDRADPSQRDEIRFGRFNTEPPCNCG</sequence>
<gene>
    <name evidence="1" type="ORF">CCMP2556_LOCUS49696</name>
</gene>
<protein>
    <recommendedName>
        <fullName evidence="3">NYN domain-containing protein</fullName>
    </recommendedName>
</protein>
<evidence type="ECO:0008006" key="3">
    <source>
        <dbReference type="Google" id="ProtNLM"/>
    </source>
</evidence>
<reference evidence="1 2" key="1">
    <citation type="submission" date="2024-02" db="EMBL/GenBank/DDBJ databases">
        <authorList>
            <person name="Chen Y."/>
            <person name="Shah S."/>
            <person name="Dougan E. K."/>
            <person name="Thang M."/>
            <person name="Chan C."/>
        </authorList>
    </citation>
    <scope>NUCLEOTIDE SEQUENCE [LARGE SCALE GENOMIC DNA]</scope>
</reference>
<name>A0ABP0S1T8_9DINO</name>
<comment type="caution">
    <text evidence="1">The sequence shown here is derived from an EMBL/GenBank/DDBJ whole genome shotgun (WGS) entry which is preliminary data.</text>
</comment>
<evidence type="ECO:0000313" key="1">
    <source>
        <dbReference type="EMBL" id="CAK9106303.1"/>
    </source>
</evidence>
<dbReference type="EMBL" id="CAXAMN010026861">
    <property type="protein sequence ID" value="CAK9106303.1"/>
    <property type="molecule type" value="Genomic_DNA"/>
</dbReference>
<keyword evidence="2" id="KW-1185">Reference proteome</keyword>
<organism evidence="1 2">
    <name type="scientific">Durusdinium trenchii</name>
    <dbReference type="NCBI Taxonomy" id="1381693"/>
    <lineage>
        <taxon>Eukaryota</taxon>
        <taxon>Sar</taxon>
        <taxon>Alveolata</taxon>
        <taxon>Dinophyceae</taxon>
        <taxon>Suessiales</taxon>
        <taxon>Symbiodiniaceae</taxon>
        <taxon>Durusdinium</taxon>
    </lineage>
</organism>